<dbReference type="PROSITE" id="PS00010">
    <property type="entry name" value="ASX_HYDROXYL"/>
    <property type="match status" value="1"/>
</dbReference>
<feature type="domain" description="EGF-like" evidence="7">
    <location>
        <begin position="268"/>
        <end position="309"/>
    </location>
</feature>
<proteinExistence type="inferred from homology"/>
<dbReference type="SUPFAM" id="SSF57196">
    <property type="entry name" value="EGF/Laminin"/>
    <property type="match status" value="1"/>
</dbReference>
<dbReference type="Pfam" id="PF07645">
    <property type="entry name" value="EGF_CA"/>
    <property type="match status" value="1"/>
</dbReference>
<evidence type="ECO:0000256" key="3">
    <source>
        <dbReference type="ARBA" id="ARBA00022729"/>
    </source>
</evidence>
<feature type="disulfide bond" evidence="5">
    <location>
        <begin position="204"/>
        <end position="213"/>
    </location>
</feature>
<evidence type="ECO:0000256" key="2">
    <source>
        <dbReference type="ARBA" id="ARBA00022536"/>
    </source>
</evidence>
<dbReference type="Pfam" id="PF11938">
    <property type="entry name" value="DUF3456"/>
    <property type="match status" value="2"/>
</dbReference>
<dbReference type="InterPro" id="IPR049883">
    <property type="entry name" value="NOTCH1_EGF-like"/>
</dbReference>
<organism evidence="8 9">
    <name type="scientific">Panagrellus redivivus</name>
    <name type="common">Microworm</name>
    <dbReference type="NCBI Taxonomy" id="6233"/>
    <lineage>
        <taxon>Eukaryota</taxon>
        <taxon>Metazoa</taxon>
        <taxon>Ecdysozoa</taxon>
        <taxon>Nematoda</taxon>
        <taxon>Chromadorea</taxon>
        <taxon>Rhabditida</taxon>
        <taxon>Tylenchina</taxon>
        <taxon>Panagrolaimomorpha</taxon>
        <taxon>Panagrolaimoidea</taxon>
        <taxon>Panagrolaimidae</taxon>
        <taxon>Panagrellus</taxon>
    </lineage>
</organism>
<sequence>MLAPTGFGSSISLESCRDPKLAMPPSTGILIGALFLLAGTVAASSVAENACMQCKFLVETFKAGMKKTEKQHFAGGNTDWEERKLGKFATSETRFIEVLEHACKKESLADSKEFDAAKDLKFRCHTLVEEHEEVLEKWFFKKQTSDPDLFDYLCISDLKKCCATGHFGQACEPCPAVQKGLPVCFGRGSCDGNGYRSGTGKCKCEKGYVGHLCSNCDAYFYPIHQNDTAIECGECYDGCASGCTAAGPKGCRSCRSGYTMDGMLGCMDIDECVEGTKCLKDNEVCTNLVGSYRCDCAKGFRRNNNEECEVDIEARDRRPAITADVALRILAYFGLFLVSMFIIFYTPSTFTIVSLIIAIGAILYIEFIMPEDAIPDEAKQVFSS</sequence>
<dbReference type="PROSITE" id="PS01186">
    <property type="entry name" value="EGF_2"/>
    <property type="match status" value="1"/>
</dbReference>
<reference evidence="9" key="2">
    <citation type="submission" date="2020-10" db="UniProtKB">
        <authorList>
            <consortium name="WormBaseParasite"/>
        </authorList>
    </citation>
    <scope>IDENTIFICATION</scope>
</reference>
<comment type="similarity">
    <text evidence="1">Belongs to the canopy family.</text>
</comment>
<keyword evidence="4 5" id="KW-1015">Disulfide bond</keyword>
<dbReference type="CDD" id="cd00054">
    <property type="entry name" value="EGF_CA"/>
    <property type="match status" value="1"/>
</dbReference>
<feature type="domain" description="EGF-like" evidence="7">
    <location>
        <begin position="176"/>
        <end position="214"/>
    </location>
</feature>
<dbReference type="PROSITE" id="PS01187">
    <property type="entry name" value="EGF_CA"/>
    <property type="match status" value="1"/>
</dbReference>
<keyword evidence="8" id="KW-1185">Reference proteome</keyword>
<dbReference type="InterPro" id="IPR000742">
    <property type="entry name" value="EGF"/>
</dbReference>
<feature type="transmembrane region" description="Helical" evidence="6">
    <location>
        <begin position="350"/>
        <end position="369"/>
    </location>
</feature>
<accession>A0A7E5A140</accession>
<dbReference type="GO" id="GO:0005509">
    <property type="term" value="F:calcium ion binding"/>
    <property type="evidence" value="ECO:0007669"/>
    <property type="project" value="InterPro"/>
</dbReference>
<dbReference type="SMART" id="SM00181">
    <property type="entry name" value="EGF"/>
    <property type="match status" value="2"/>
</dbReference>
<reference evidence="8" key="1">
    <citation type="journal article" date="2013" name="Genetics">
        <title>The draft genome and transcriptome of Panagrellus redivivus are shaped by the harsh demands of a free-living lifestyle.</title>
        <authorList>
            <person name="Srinivasan J."/>
            <person name="Dillman A.R."/>
            <person name="Macchietto M.G."/>
            <person name="Heikkinen L."/>
            <person name="Lakso M."/>
            <person name="Fracchia K.M."/>
            <person name="Antoshechkin I."/>
            <person name="Mortazavi A."/>
            <person name="Wong G."/>
            <person name="Sternberg P.W."/>
        </authorList>
    </citation>
    <scope>NUCLEOTIDE SEQUENCE [LARGE SCALE GENOMIC DNA]</scope>
    <source>
        <strain evidence="8">MT8872</strain>
    </source>
</reference>
<dbReference type="Gene3D" id="2.10.25.10">
    <property type="entry name" value="Laminin"/>
    <property type="match status" value="1"/>
</dbReference>
<dbReference type="PANTHER" id="PTHR15382">
    <property type="entry name" value="CTG4A-RELATED"/>
    <property type="match status" value="1"/>
</dbReference>
<feature type="transmembrane region" description="Helical" evidence="6">
    <location>
        <begin position="27"/>
        <end position="47"/>
    </location>
</feature>
<evidence type="ECO:0000259" key="7">
    <source>
        <dbReference type="PROSITE" id="PS50026"/>
    </source>
</evidence>
<keyword evidence="2 5" id="KW-0245">EGF-like domain</keyword>
<comment type="caution">
    <text evidence="5">Lacks conserved residue(s) required for the propagation of feature annotation.</text>
</comment>
<feature type="transmembrane region" description="Helical" evidence="6">
    <location>
        <begin position="325"/>
        <end position="344"/>
    </location>
</feature>
<dbReference type="PROSITE" id="PS01248">
    <property type="entry name" value="EGF_LAM_1"/>
    <property type="match status" value="1"/>
</dbReference>
<dbReference type="PANTHER" id="PTHR15382:SF8">
    <property type="entry name" value="CANOPY B"/>
    <property type="match status" value="1"/>
</dbReference>
<keyword evidence="6" id="KW-0812">Transmembrane</keyword>
<keyword evidence="6" id="KW-0472">Membrane</keyword>
<dbReference type="InterPro" id="IPR002049">
    <property type="entry name" value="LE_dom"/>
</dbReference>
<dbReference type="WBParaSite" id="Pan_g8361.t2">
    <property type="protein sequence ID" value="Pan_g8361.t2"/>
    <property type="gene ID" value="Pan_g8361"/>
</dbReference>
<evidence type="ECO:0000313" key="8">
    <source>
        <dbReference type="Proteomes" id="UP000492821"/>
    </source>
</evidence>
<evidence type="ECO:0000256" key="6">
    <source>
        <dbReference type="SAM" id="Phobius"/>
    </source>
</evidence>
<evidence type="ECO:0000256" key="4">
    <source>
        <dbReference type="ARBA" id="ARBA00023157"/>
    </source>
</evidence>
<name>A0A7E5A140_PANRE</name>
<protein>
    <submittedName>
        <fullName evidence="9">Cysteine-rich with EGF-like domain protein 2</fullName>
    </submittedName>
</protein>
<dbReference type="InterPro" id="IPR001881">
    <property type="entry name" value="EGF-like_Ca-bd_dom"/>
</dbReference>
<dbReference type="SMART" id="SM00179">
    <property type="entry name" value="EGF_CA"/>
    <property type="match status" value="1"/>
</dbReference>
<dbReference type="Proteomes" id="UP000492821">
    <property type="component" value="Unassembled WGS sequence"/>
</dbReference>
<dbReference type="PROSITE" id="PS50026">
    <property type="entry name" value="EGF_3"/>
    <property type="match status" value="2"/>
</dbReference>
<dbReference type="AlphaFoldDB" id="A0A7E5A140"/>
<evidence type="ECO:0000256" key="5">
    <source>
        <dbReference type="PROSITE-ProRule" id="PRU00076"/>
    </source>
</evidence>
<keyword evidence="3" id="KW-0732">Signal</keyword>
<evidence type="ECO:0000256" key="1">
    <source>
        <dbReference type="ARBA" id="ARBA00007285"/>
    </source>
</evidence>
<keyword evidence="6" id="KW-1133">Transmembrane helix</keyword>
<dbReference type="PROSITE" id="PS00022">
    <property type="entry name" value="EGF_1"/>
    <property type="match status" value="1"/>
</dbReference>
<dbReference type="InterPro" id="IPR000152">
    <property type="entry name" value="EGF-type_Asp/Asn_hydroxyl_site"/>
</dbReference>
<dbReference type="InterPro" id="IPR021852">
    <property type="entry name" value="DUF3456"/>
</dbReference>
<evidence type="ECO:0000313" key="9">
    <source>
        <dbReference type="WBParaSite" id="Pan_g8361.t2"/>
    </source>
</evidence>
<dbReference type="InterPro" id="IPR018097">
    <property type="entry name" value="EGF_Ca-bd_CS"/>
</dbReference>